<protein>
    <recommendedName>
        <fullName evidence="3">Alpha,alpha-trehalose glucohydrolase</fullName>
    </recommendedName>
</protein>
<dbReference type="PANTHER" id="PTHR23403:SF24">
    <property type="entry name" value="TREHALASE"/>
    <property type="match status" value="1"/>
</dbReference>
<dbReference type="Gene3D" id="1.50.10.10">
    <property type="match status" value="1"/>
</dbReference>
<dbReference type="AlphaFoldDB" id="A0A3P7JNA8"/>
<dbReference type="InterPro" id="IPR001661">
    <property type="entry name" value="Glyco_hydro_37"/>
</dbReference>
<dbReference type="PANTHER" id="PTHR23403">
    <property type="entry name" value="TREHALASE"/>
    <property type="match status" value="1"/>
</dbReference>
<accession>A0A3P7JNA8</accession>
<evidence type="ECO:0000313" key="1">
    <source>
        <dbReference type="EMBL" id="VDM82353.1"/>
    </source>
</evidence>
<proteinExistence type="predicted"/>
<dbReference type="Proteomes" id="UP000270094">
    <property type="component" value="Unassembled WGS sequence"/>
</dbReference>
<dbReference type="OrthoDB" id="5842826at2759"/>
<reference evidence="1 2" key="1">
    <citation type="submission" date="2018-11" db="EMBL/GenBank/DDBJ databases">
        <authorList>
            <consortium name="Pathogen Informatics"/>
        </authorList>
    </citation>
    <scope>NUCLEOTIDE SEQUENCE [LARGE SCALE GENOMIC DNA]</scope>
</reference>
<evidence type="ECO:0008006" key="3">
    <source>
        <dbReference type="Google" id="ProtNLM"/>
    </source>
</evidence>
<dbReference type="InterPro" id="IPR012341">
    <property type="entry name" value="6hp_glycosidase-like_sf"/>
</dbReference>
<dbReference type="EMBL" id="UYYB01117214">
    <property type="protein sequence ID" value="VDM82353.1"/>
    <property type="molecule type" value="Genomic_DNA"/>
</dbReference>
<dbReference type="GO" id="GO:0004555">
    <property type="term" value="F:alpha,alpha-trehalase activity"/>
    <property type="evidence" value="ECO:0007669"/>
    <property type="project" value="InterPro"/>
</dbReference>
<keyword evidence="2" id="KW-1185">Reference proteome</keyword>
<sequence>MSRSGKGLSRIHFVGKDWETTLVRWEALRAAGPVSVERLREFVDEFFDQPEDELVGCEPIDWDPSDDLFHSIKDEKYRAFAVALHQKWPTLYRKVLYKTLIYVPLAAT</sequence>
<dbReference type="GO" id="GO:0005993">
    <property type="term" value="P:trehalose catabolic process"/>
    <property type="evidence" value="ECO:0007669"/>
    <property type="project" value="TreeGrafter"/>
</dbReference>
<name>A0A3P7JNA8_STRVU</name>
<feature type="non-terminal residue" evidence="1">
    <location>
        <position position="108"/>
    </location>
</feature>
<evidence type="ECO:0000313" key="2">
    <source>
        <dbReference type="Proteomes" id="UP000270094"/>
    </source>
</evidence>
<dbReference type="Pfam" id="PF01204">
    <property type="entry name" value="Trehalase"/>
    <property type="match status" value="1"/>
</dbReference>
<organism evidence="1 2">
    <name type="scientific">Strongylus vulgaris</name>
    <name type="common">Blood worm</name>
    <dbReference type="NCBI Taxonomy" id="40348"/>
    <lineage>
        <taxon>Eukaryota</taxon>
        <taxon>Metazoa</taxon>
        <taxon>Ecdysozoa</taxon>
        <taxon>Nematoda</taxon>
        <taxon>Chromadorea</taxon>
        <taxon>Rhabditida</taxon>
        <taxon>Rhabditina</taxon>
        <taxon>Rhabditomorpha</taxon>
        <taxon>Strongyloidea</taxon>
        <taxon>Strongylidae</taxon>
        <taxon>Strongylus</taxon>
    </lineage>
</organism>
<gene>
    <name evidence="1" type="ORF">SVUK_LOCUS17351</name>
</gene>